<evidence type="ECO:0000313" key="4">
    <source>
        <dbReference type="Proteomes" id="UP000004926"/>
    </source>
</evidence>
<organism evidence="3 4">
    <name type="scientific">Saccharomonospora marina XMU15</name>
    <dbReference type="NCBI Taxonomy" id="882083"/>
    <lineage>
        <taxon>Bacteria</taxon>
        <taxon>Bacillati</taxon>
        <taxon>Actinomycetota</taxon>
        <taxon>Actinomycetes</taxon>
        <taxon>Pseudonocardiales</taxon>
        <taxon>Pseudonocardiaceae</taxon>
        <taxon>Saccharomonospora</taxon>
    </lineage>
</organism>
<dbReference type="GO" id="GO:0005737">
    <property type="term" value="C:cytoplasm"/>
    <property type="evidence" value="ECO:0007669"/>
    <property type="project" value="TreeGrafter"/>
</dbReference>
<dbReference type="Gene3D" id="3.30.559.30">
    <property type="entry name" value="Nonribosomal peptide synthetase, condensation domain"/>
    <property type="match status" value="1"/>
</dbReference>
<dbReference type="eggNOG" id="COG1020">
    <property type="taxonomic scope" value="Bacteria"/>
</dbReference>
<sequence>MPSPVSDTRGPLSWQQRSRLQRDHERHERIVNPKAVVALPSDLSFAQLRERLAAIVSREESLRVTEFSYARDSVTYSADVELPLRQSEVDSAEELDELVSAAVERPFPRSGGPLWSVSVVTHPDRNGAPVRSLCVVFDHLVTDGRSRQLFLDELIDRRAGSPRERGKYRNWVDWQLHRYPRDAAGAPAAARDFWRAYLDGTAPDRPAGLPFCAEPHGELSGVVNEIHLELPITIADLGTAAKGLKSSPFVIFLAAVSCTIGTVSAVRDVTLRVNTPARLGGYLDTLGYFAETVPVRVRSPRLDEPDAAVRATMTAWLQVLEHQTTPWDYVLAVASPTGRASTLSRPAQVLVNFIPWPMLGGQSAPPPFRRFRAEVGTFQLIMTVSDRGRCHLHCQFDPHRFTEHGVRDFLVLLEQLIVKLGSAR</sequence>
<gene>
    <name evidence="3" type="ORF">SacmaDRAFT_4226</name>
</gene>
<dbReference type="InterPro" id="IPR023213">
    <property type="entry name" value="CAT-like_dom_sf"/>
</dbReference>
<proteinExistence type="predicted"/>
<reference evidence="3 4" key="1">
    <citation type="journal article" date="2012" name="Stand. Genomic Sci.">
        <title>Genome sequence of the ocean sediment bacterium Saccharomonospora marina type strain (XMU15(T)).</title>
        <authorList>
            <person name="Klenk H.P."/>
            <person name="Lu M."/>
            <person name="Lucas S."/>
            <person name="Lapidus A."/>
            <person name="Copeland A."/>
            <person name="Pitluck S."/>
            <person name="Goodwin L.A."/>
            <person name="Han C."/>
            <person name="Tapia R."/>
            <person name="Brambilla E.M."/>
            <person name="Potter G."/>
            <person name="Land M."/>
            <person name="Ivanova N."/>
            <person name="Rohde M."/>
            <person name="Goker M."/>
            <person name="Detter J.C."/>
            <person name="Li W.J."/>
            <person name="Kyrpides N.C."/>
            <person name="Woyke T."/>
        </authorList>
    </citation>
    <scope>NUCLEOTIDE SEQUENCE [LARGE SCALE GENOMIC DNA]</scope>
    <source>
        <strain evidence="3 4">XMU15</strain>
    </source>
</reference>
<dbReference type="PANTHER" id="PTHR45527:SF1">
    <property type="entry name" value="FATTY ACID SYNTHASE"/>
    <property type="match status" value="1"/>
</dbReference>
<dbReference type="Gene3D" id="3.30.559.10">
    <property type="entry name" value="Chloramphenicol acetyltransferase-like domain"/>
    <property type="match status" value="1"/>
</dbReference>
<dbReference type="Pfam" id="PF00668">
    <property type="entry name" value="Condensation"/>
    <property type="match status" value="1"/>
</dbReference>
<dbReference type="HOGENOM" id="CLU_647036_0_0_11"/>
<keyword evidence="4" id="KW-1185">Reference proteome</keyword>
<protein>
    <submittedName>
        <fullName evidence="3">Non-ribosomal peptide synthase</fullName>
    </submittedName>
</protein>
<dbReference type="GO" id="GO:0044550">
    <property type="term" value="P:secondary metabolite biosynthetic process"/>
    <property type="evidence" value="ECO:0007669"/>
    <property type="project" value="TreeGrafter"/>
</dbReference>
<feature type="region of interest" description="Disordered" evidence="1">
    <location>
        <begin position="1"/>
        <end position="27"/>
    </location>
</feature>
<dbReference type="GO" id="GO:0043041">
    <property type="term" value="P:amino acid activation for nonribosomal peptide biosynthetic process"/>
    <property type="evidence" value="ECO:0007669"/>
    <property type="project" value="TreeGrafter"/>
</dbReference>
<dbReference type="GO" id="GO:0031177">
    <property type="term" value="F:phosphopantetheine binding"/>
    <property type="evidence" value="ECO:0007669"/>
    <property type="project" value="TreeGrafter"/>
</dbReference>
<accession>H5X6Y9</accession>
<feature type="domain" description="Condensation" evidence="2">
    <location>
        <begin position="14"/>
        <end position="409"/>
    </location>
</feature>
<dbReference type="Proteomes" id="UP000004926">
    <property type="component" value="Chromosome"/>
</dbReference>
<dbReference type="STRING" id="882083.SacmaDRAFT_4226"/>
<evidence type="ECO:0000256" key="1">
    <source>
        <dbReference type="SAM" id="MobiDB-lite"/>
    </source>
</evidence>
<dbReference type="PANTHER" id="PTHR45527">
    <property type="entry name" value="NONRIBOSOMAL PEPTIDE SYNTHETASE"/>
    <property type="match status" value="1"/>
</dbReference>
<name>H5X6Y9_9PSEU</name>
<dbReference type="EMBL" id="CM001439">
    <property type="protein sequence ID" value="EHR52419.1"/>
    <property type="molecule type" value="Genomic_DNA"/>
</dbReference>
<dbReference type="SUPFAM" id="SSF52777">
    <property type="entry name" value="CoA-dependent acyltransferases"/>
    <property type="match status" value="2"/>
</dbReference>
<dbReference type="InterPro" id="IPR001242">
    <property type="entry name" value="Condensation_dom"/>
</dbReference>
<dbReference type="GO" id="GO:0008610">
    <property type="term" value="P:lipid biosynthetic process"/>
    <property type="evidence" value="ECO:0007669"/>
    <property type="project" value="UniProtKB-ARBA"/>
</dbReference>
<dbReference type="AlphaFoldDB" id="H5X6Y9"/>
<evidence type="ECO:0000259" key="2">
    <source>
        <dbReference type="Pfam" id="PF00668"/>
    </source>
</evidence>
<evidence type="ECO:0000313" key="3">
    <source>
        <dbReference type="EMBL" id="EHR52419.1"/>
    </source>
</evidence>
<dbReference type="GO" id="GO:0003824">
    <property type="term" value="F:catalytic activity"/>
    <property type="evidence" value="ECO:0007669"/>
    <property type="project" value="InterPro"/>
</dbReference>